<accession>A0A4R5M7M0</accession>
<dbReference type="RefSeq" id="WP_133196533.1">
    <property type="nucleotide sequence ID" value="NZ_JBHUCW010000024.1"/>
</dbReference>
<evidence type="ECO:0000256" key="5">
    <source>
        <dbReference type="ARBA" id="ARBA00023136"/>
    </source>
</evidence>
<keyword evidence="2" id="KW-1003">Cell membrane</keyword>
<protein>
    <submittedName>
        <fullName evidence="7">Lysine transporter LysE</fullName>
    </submittedName>
</protein>
<comment type="subcellular location">
    <subcellularLocation>
        <location evidence="1">Cell membrane</location>
        <topology evidence="1">Multi-pass membrane protein</topology>
    </subcellularLocation>
</comment>
<dbReference type="InterPro" id="IPR001123">
    <property type="entry name" value="LeuE-type"/>
</dbReference>
<sequence length="209" mass="22426">MNGSLPSLFLEGFLLGIALFSAPGPKDILVIRQGVSGGAVWGVVAICVVADASLIIIGTAGVARLLRDHPRIVSMISFAGAAYLVWFGGQRLWACIRNESMPDMSRRANTRHSPLRKAAVLSFANPYAWMDTVVLIGSIAATKPNGQRSSFLIGSIVASCLWFMLLAAGSRKLSGLFKYPGAWRWLDAAIALLMAYLTVGLIEDAARLF</sequence>
<feature type="transmembrane region" description="Helical" evidence="6">
    <location>
        <begin position="151"/>
        <end position="170"/>
    </location>
</feature>
<evidence type="ECO:0000256" key="6">
    <source>
        <dbReference type="SAM" id="Phobius"/>
    </source>
</evidence>
<dbReference type="Proteomes" id="UP000295722">
    <property type="component" value="Unassembled WGS sequence"/>
</dbReference>
<feature type="transmembrane region" description="Helical" evidence="6">
    <location>
        <begin position="35"/>
        <end position="60"/>
    </location>
</feature>
<dbReference type="AlphaFoldDB" id="A0A4R5M7M0"/>
<keyword evidence="3 6" id="KW-0812">Transmembrane</keyword>
<dbReference type="OrthoDB" id="5638726at2"/>
<gene>
    <name evidence="7" type="ORF">EYW47_19850</name>
</gene>
<dbReference type="PANTHER" id="PTHR30086">
    <property type="entry name" value="ARGININE EXPORTER PROTEIN ARGO"/>
    <property type="match status" value="1"/>
</dbReference>
<reference evidence="7 8" key="1">
    <citation type="submission" date="2019-03" db="EMBL/GenBank/DDBJ databases">
        <title>Paraburkholderia sp. 4M-K11, isolated from subtropical forest soil.</title>
        <authorList>
            <person name="Gao Z.-H."/>
            <person name="Qiu L.-H."/>
        </authorList>
    </citation>
    <scope>NUCLEOTIDE SEQUENCE [LARGE SCALE GENOMIC DNA]</scope>
    <source>
        <strain evidence="7 8">4M-K11</strain>
    </source>
</reference>
<comment type="caution">
    <text evidence="7">The sequence shown here is derived from an EMBL/GenBank/DDBJ whole genome shotgun (WGS) entry which is preliminary data.</text>
</comment>
<keyword evidence="8" id="KW-1185">Reference proteome</keyword>
<keyword evidence="4 6" id="KW-1133">Transmembrane helix</keyword>
<keyword evidence="5 6" id="KW-0472">Membrane</keyword>
<dbReference type="GO" id="GO:0015171">
    <property type="term" value="F:amino acid transmembrane transporter activity"/>
    <property type="evidence" value="ECO:0007669"/>
    <property type="project" value="TreeGrafter"/>
</dbReference>
<dbReference type="Pfam" id="PF01810">
    <property type="entry name" value="LysE"/>
    <property type="match status" value="1"/>
</dbReference>
<name>A0A4R5M7M0_9BURK</name>
<evidence type="ECO:0000313" key="8">
    <source>
        <dbReference type="Proteomes" id="UP000295722"/>
    </source>
</evidence>
<dbReference type="PANTHER" id="PTHR30086:SF20">
    <property type="entry name" value="ARGININE EXPORTER PROTEIN ARGO-RELATED"/>
    <property type="match status" value="1"/>
</dbReference>
<feature type="transmembrane region" description="Helical" evidence="6">
    <location>
        <begin position="72"/>
        <end position="94"/>
    </location>
</feature>
<evidence type="ECO:0000256" key="4">
    <source>
        <dbReference type="ARBA" id="ARBA00022989"/>
    </source>
</evidence>
<feature type="transmembrane region" description="Helical" evidence="6">
    <location>
        <begin position="6"/>
        <end position="23"/>
    </location>
</feature>
<evidence type="ECO:0000256" key="2">
    <source>
        <dbReference type="ARBA" id="ARBA00022475"/>
    </source>
</evidence>
<evidence type="ECO:0000313" key="7">
    <source>
        <dbReference type="EMBL" id="TDG22134.1"/>
    </source>
</evidence>
<dbReference type="GO" id="GO:0005886">
    <property type="term" value="C:plasma membrane"/>
    <property type="evidence" value="ECO:0007669"/>
    <property type="project" value="UniProtKB-SubCell"/>
</dbReference>
<organism evidence="7 8">
    <name type="scientific">Paraburkholderia silviterrae</name>
    <dbReference type="NCBI Taxonomy" id="2528715"/>
    <lineage>
        <taxon>Bacteria</taxon>
        <taxon>Pseudomonadati</taxon>
        <taxon>Pseudomonadota</taxon>
        <taxon>Betaproteobacteria</taxon>
        <taxon>Burkholderiales</taxon>
        <taxon>Burkholderiaceae</taxon>
        <taxon>Paraburkholderia</taxon>
    </lineage>
</organism>
<feature type="transmembrane region" description="Helical" evidence="6">
    <location>
        <begin position="182"/>
        <end position="202"/>
    </location>
</feature>
<feature type="transmembrane region" description="Helical" evidence="6">
    <location>
        <begin position="115"/>
        <end position="139"/>
    </location>
</feature>
<proteinExistence type="predicted"/>
<evidence type="ECO:0000256" key="3">
    <source>
        <dbReference type="ARBA" id="ARBA00022692"/>
    </source>
</evidence>
<evidence type="ECO:0000256" key="1">
    <source>
        <dbReference type="ARBA" id="ARBA00004651"/>
    </source>
</evidence>
<dbReference type="EMBL" id="SMRP01000009">
    <property type="protein sequence ID" value="TDG22134.1"/>
    <property type="molecule type" value="Genomic_DNA"/>
</dbReference>